<evidence type="ECO:0000256" key="1">
    <source>
        <dbReference type="ARBA" id="ARBA00001206"/>
    </source>
</evidence>
<evidence type="ECO:0000256" key="13">
    <source>
        <dbReference type="ARBA" id="ARBA00022993"/>
    </source>
</evidence>
<evidence type="ECO:0000313" key="18">
    <source>
        <dbReference type="Proteomes" id="UP001356170"/>
    </source>
</evidence>
<reference evidence="17 18" key="1">
    <citation type="submission" date="2024-01" db="EMBL/GenBank/DDBJ databases">
        <title>Novel species of the genus Luteimonas isolated from rivers.</title>
        <authorList>
            <person name="Lu H."/>
        </authorList>
    </citation>
    <scope>NUCLEOTIDE SEQUENCE [LARGE SCALE GENOMIC DNA]</scope>
    <source>
        <strain evidence="17 18">FXH3W</strain>
    </source>
</reference>
<keyword evidence="13 16" id="KW-0173">Coenzyme A biosynthesis</keyword>
<dbReference type="RefSeq" id="WP_331703042.1">
    <property type="nucleotide sequence ID" value="NZ_JAZHBO010000001.1"/>
</dbReference>
<feature type="binding site" evidence="16">
    <location>
        <begin position="7"/>
        <end position="14"/>
    </location>
    <ligand>
        <name>ATP</name>
        <dbReference type="ChEBI" id="CHEBI:30616"/>
    </ligand>
</feature>
<dbReference type="HAMAP" id="MF_01274">
    <property type="entry name" value="Pantothen_kinase_3"/>
    <property type="match status" value="1"/>
</dbReference>
<comment type="similarity">
    <text evidence="14 16">Belongs to the type III pantothenate kinase family.</text>
</comment>
<dbReference type="CDD" id="cd24015">
    <property type="entry name" value="ASKHA_NBD_PanK-III"/>
    <property type="match status" value="1"/>
</dbReference>
<evidence type="ECO:0000256" key="11">
    <source>
        <dbReference type="ARBA" id="ARBA00022840"/>
    </source>
</evidence>
<feature type="active site" description="Proton acceptor" evidence="16">
    <location>
        <position position="97"/>
    </location>
</feature>
<evidence type="ECO:0000256" key="14">
    <source>
        <dbReference type="ARBA" id="ARBA00038036"/>
    </source>
</evidence>
<keyword evidence="8 16" id="KW-0808">Transferase</keyword>
<comment type="catalytic activity">
    <reaction evidence="1 16">
        <text>(R)-pantothenate + ATP = (R)-4'-phosphopantothenate + ADP + H(+)</text>
        <dbReference type="Rhea" id="RHEA:16373"/>
        <dbReference type="ChEBI" id="CHEBI:10986"/>
        <dbReference type="ChEBI" id="CHEBI:15378"/>
        <dbReference type="ChEBI" id="CHEBI:29032"/>
        <dbReference type="ChEBI" id="CHEBI:30616"/>
        <dbReference type="ChEBI" id="CHEBI:456216"/>
        <dbReference type="EC" id="2.7.1.33"/>
    </reaction>
</comment>
<comment type="cofactor">
    <cofactor evidence="16">
        <name>NH4(+)</name>
        <dbReference type="ChEBI" id="CHEBI:28938"/>
    </cofactor>
    <cofactor evidence="16">
        <name>K(+)</name>
        <dbReference type="ChEBI" id="CHEBI:29103"/>
    </cofactor>
    <text evidence="16">A monovalent cation. Ammonium or potassium.</text>
</comment>
<keyword evidence="9 16" id="KW-0547">Nucleotide-binding</keyword>
<feature type="binding site" evidence="16">
    <location>
        <begin position="95"/>
        <end position="98"/>
    </location>
    <ligand>
        <name>substrate</name>
    </ligand>
</feature>
<organism evidence="17 18">
    <name type="scientific">Aquilutibacter rugosus</name>
    <dbReference type="NCBI Taxonomy" id="3115820"/>
    <lineage>
        <taxon>Bacteria</taxon>
        <taxon>Pseudomonadati</taxon>
        <taxon>Pseudomonadota</taxon>
        <taxon>Gammaproteobacteria</taxon>
        <taxon>Lysobacterales</taxon>
        <taxon>Lysobacteraceae</taxon>
        <taxon>Aquilutibacter</taxon>
    </lineage>
</organism>
<comment type="caution">
    <text evidence="17">The sequence shown here is derived from an EMBL/GenBank/DDBJ whole genome shotgun (WGS) entry which is preliminary data.</text>
</comment>
<accession>A0ABU7UWP0</accession>
<name>A0ABU7UWP0_9GAMM</name>
<comment type="caution">
    <text evidence="16">Lacks conserved residue(s) required for the propagation of feature annotation.</text>
</comment>
<dbReference type="PANTHER" id="PTHR34265">
    <property type="entry name" value="TYPE III PANTOTHENATE KINASE"/>
    <property type="match status" value="1"/>
</dbReference>
<dbReference type="InterPro" id="IPR004619">
    <property type="entry name" value="Type_III_PanK"/>
</dbReference>
<evidence type="ECO:0000256" key="6">
    <source>
        <dbReference type="ARBA" id="ARBA00012102"/>
    </source>
</evidence>
<keyword evidence="7 16" id="KW-0963">Cytoplasm</keyword>
<dbReference type="GO" id="GO:0004594">
    <property type="term" value="F:pantothenate kinase activity"/>
    <property type="evidence" value="ECO:0007669"/>
    <property type="project" value="UniProtKB-EC"/>
</dbReference>
<comment type="pathway">
    <text evidence="4 16">Cofactor biosynthesis; coenzyme A biosynthesis; CoA from (R)-pantothenate: step 1/5.</text>
</comment>
<comment type="cofactor">
    <cofactor evidence="2">
        <name>K(+)</name>
        <dbReference type="ChEBI" id="CHEBI:29103"/>
    </cofactor>
</comment>
<dbReference type="EC" id="2.7.1.33" evidence="6 16"/>
<feature type="binding site" evidence="16">
    <location>
        <position position="119"/>
    </location>
    <ligand>
        <name>ATP</name>
        <dbReference type="ChEBI" id="CHEBI:30616"/>
    </ligand>
</feature>
<evidence type="ECO:0000256" key="7">
    <source>
        <dbReference type="ARBA" id="ARBA00022490"/>
    </source>
</evidence>
<sequence length="251" mass="26962">MNALLLDAGNTRLKWRLADETQLHSLAYDEGFESVLRSALPSSVDVAYLACVAPPRIRDIVQRVLLERAVRLSEARTMAQLDRLQIAYMQPAHLGVDRFLVLLECAALQRDVLIVSVGTALTVDFLRADGHHRGGRIAPSPTQMRAHLASLSAALPASGGAWSPDQPFATDTDHALASGCEGMAIALITASLEAARREAPETELWIHGGGAQTLLPMLPQACMLPSDVVLRGLARWAGLPCSDVTGYTPGR</sequence>
<dbReference type="Pfam" id="PF03309">
    <property type="entry name" value="Pan_kinase"/>
    <property type="match status" value="1"/>
</dbReference>
<evidence type="ECO:0000256" key="15">
    <source>
        <dbReference type="ARBA" id="ARBA00040883"/>
    </source>
</evidence>
<evidence type="ECO:0000256" key="8">
    <source>
        <dbReference type="ARBA" id="ARBA00022679"/>
    </source>
</evidence>
<evidence type="ECO:0000256" key="2">
    <source>
        <dbReference type="ARBA" id="ARBA00001958"/>
    </source>
</evidence>
<dbReference type="SUPFAM" id="SSF53067">
    <property type="entry name" value="Actin-like ATPase domain"/>
    <property type="match status" value="2"/>
</dbReference>
<dbReference type="PANTHER" id="PTHR34265:SF1">
    <property type="entry name" value="TYPE III PANTOTHENATE KINASE"/>
    <property type="match status" value="1"/>
</dbReference>
<evidence type="ECO:0000256" key="10">
    <source>
        <dbReference type="ARBA" id="ARBA00022777"/>
    </source>
</evidence>
<keyword evidence="12 16" id="KW-0630">Potassium</keyword>
<keyword evidence="18" id="KW-1185">Reference proteome</keyword>
<dbReference type="InterPro" id="IPR043129">
    <property type="entry name" value="ATPase_NBD"/>
</dbReference>
<evidence type="ECO:0000256" key="3">
    <source>
        <dbReference type="ARBA" id="ARBA00004496"/>
    </source>
</evidence>
<evidence type="ECO:0000256" key="12">
    <source>
        <dbReference type="ARBA" id="ARBA00022958"/>
    </source>
</evidence>
<proteinExistence type="inferred from homology"/>
<dbReference type="Gene3D" id="3.30.420.40">
    <property type="match status" value="2"/>
</dbReference>
<evidence type="ECO:0000256" key="9">
    <source>
        <dbReference type="ARBA" id="ARBA00022741"/>
    </source>
</evidence>
<feature type="binding site" evidence="16">
    <location>
        <position position="172"/>
    </location>
    <ligand>
        <name>substrate</name>
    </ligand>
</feature>
<comment type="subunit">
    <text evidence="5 16">Homodimer.</text>
</comment>
<dbReference type="EMBL" id="JAZHBO010000001">
    <property type="protein sequence ID" value="MEF2154892.1"/>
    <property type="molecule type" value="Genomic_DNA"/>
</dbReference>
<evidence type="ECO:0000256" key="4">
    <source>
        <dbReference type="ARBA" id="ARBA00005225"/>
    </source>
</evidence>
<comment type="subcellular location">
    <subcellularLocation>
        <location evidence="3 16">Cytoplasm</location>
    </subcellularLocation>
</comment>
<evidence type="ECO:0000313" key="17">
    <source>
        <dbReference type="EMBL" id="MEF2154892.1"/>
    </source>
</evidence>
<evidence type="ECO:0000256" key="5">
    <source>
        <dbReference type="ARBA" id="ARBA00011738"/>
    </source>
</evidence>
<gene>
    <name evidence="16" type="primary">coaX</name>
    <name evidence="17" type="ORF">V3390_01375</name>
</gene>
<comment type="function">
    <text evidence="16">Catalyzes the phosphorylation of pantothenate (Pan), the first step in CoA biosynthesis.</text>
</comment>
<keyword evidence="10 16" id="KW-0418">Kinase</keyword>
<feature type="binding site" evidence="16">
    <location>
        <position position="88"/>
    </location>
    <ligand>
        <name>substrate</name>
    </ligand>
</feature>
<dbReference type="NCBIfam" id="TIGR00671">
    <property type="entry name" value="baf"/>
    <property type="match status" value="1"/>
</dbReference>
<dbReference type="Proteomes" id="UP001356170">
    <property type="component" value="Unassembled WGS sequence"/>
</dbReference>
<evidence type="ECO:0000256" key="16">
    <source>
        <dbReference type="HAMAP-Rule" id="MF_01274"/>
    </source>
</evidence>
<protein>
    <recommendedName>
        <fullName evidence="15 16">Type III pantothenate kinase</fullName>
        <ecNumber evidence="6 16">2.7.1.33</ecNumber>
    </recommendedName>
    <alternativeName>
        <fullName evidence="16">PanK-III</fullName>
    </alternativeName>
    <alternativeName>
        <fullName evidence="16">Pantothenic acid kinase</fullName>
    </alternativeName>
</protein>
<keyword evidence="11 16" id="KW-0067">ATP-binding</keyword>